<dbReference type="PANTHER" id="PTHR12636:SF5">
    <property type="entry name" value="RIBOSOMAL RNA SMALL SUBUNIT METHYLTRANSFERASE NEP1"/>
    <property type="match status" value="1"/>
</dbReference>
<dbReference type="GO" id="GO:0070475">
    <property type="term" value="P:rRNA base methylation"/>
    <property type="evidence" value="ECO:0007669"/>
    <property type="project" value="InterPro"/>
</dbReference>
<evidence type="ECO:0000313" key="10">
    <source>
        <dbReference type="EMBL" id="AEM37964.1"/>
    </source>
</evidence>
<keyword evidence="5 9" id="KW-0808">Transferase</keyword>
<dbReference type="PANTHER" id="PTHR12636">
    <property type="entry name" value="NEP1/MRA1"/>
    <property type="match status" value="1"/>
</dbReference>
<dbReference type="InterPro" id="IPR023503">
    <property type="entry name" value="Ribosome_NEP1_arc"/>
</dbReference>
<dbReference type="RefSeq" id="WP_014025641.1">
    <property type="nucleotide sequence ID" value="NC_015931.1"/>
</dbReference>
<dbReference type="InterPro" id="IPR029026">
    <property type="entry name" value="tRNA_m1G_MTases_N"/>
</dbReference>
<dbReference type="KEGG" id="pfm:Pyrfu_0092"/>
<gene>
    <name evidence="9" type="primary">nep1</name>
    <name evidence="10" type="ordered locus">Pyrfu_0092</name>
</gene>
<dbReference type="GeneID" id="11139718"/>
<organism evidence="10 11">
    <name type="scientific">Pyrolobus fumarii (strain DSM 11204 / 1A)</name>
    <dbReference type="NCBI Taxonomy" id="694429"/>
    <lineage>
        <taxon>Archaea</taxon>
        <taxon>Thermoproteota</taxon>
        <taxon>Thermoprotei</taxon>
        <taxon>Desulfurococcales</taxon>
        <taxon>Pyrodictiaceae</taxon>
        <taxon>Pyrolobus</taxon>
    </lineage>
</organism>
<feature type="binding site" evidence="9">
    <location>
        <position position="200"/>
    </location>
    <ligand>
        <name>S-adenosyl-L-methionine</name>
        <dbReference type="ChEBI" id="CHEBI:59789"/>
    </ligand>
</feature>
<dbReference type="HOGENOM" id="CLU_055846_1_3_2"/>
<evidence type="ECO:0000256" key="9">
    <source>
        <dbReference type="HAMAP-Rule" id="MF_00554"/>
    </source>
</evidence>
<reference evidence="10 11" key="1">
    <citation type="journal article" date="2011" name="Stand. Genomic Sci.">
        <title>Complete genome sequence of the hyperthermophilic chemolithoautotroph Pyrolobus fumarii type strain (1A).</title>
        <authorList>
            <person name="Anderson I."/>
            <person name="Goker M."/>
            <person name="Nolan M."/>
            <person name="Lucas S."/>
            <person name="Hammon N."/>
            <person name="Deshpande S."/>
            <person name="Cheng J.F."/>
            <person name="Tapia R."/>
            <person name="Han C."/>
            <person name="Goodwin L."/>
            <person name="Pitluck S."/>
            <person name="Huntemann M."/>
            <person name="Liolios K."/>
            <person name="Ivanova N."/>
            <person name="Pagani I."/>
            <person name="Mavromatis K."/>
            <person name="Ovchinikova G."/>
            <person name="Pati A."/>
            <person name="Chen A."/>
            <person name="Palaniappan K."/>
            <person name="Land M."/>
            <person name="Hauser L."/>
            <person name="Brambilla E.M."/>
            <person name="Huber H."/>
            <person name="Yasawong M."/>
            <person name="Rohde M."/>
            <person name="Spring S."/>
            <person name="Abt B."/>
            <person name="Sikorski J."/>
            <person name="Wirth R."/>
            <person name="Detter J.C."/>
            <person name="Woyke T."/>
            <person name="Bristow J."/>
            <person name="Eisen J.A."/>
            <person name="Markowitz V."/>
            <person name="Hugenholtz P."/>
            <person name="Kyrpides N.C."/>
            <person name="Klenk H.P."/>
            <person name="Lapidus A."/>
        </authorList>
    </citation>
    <scope>NUCLEOTIDE SEQUENCE [LARGE SCALE GENOMIC DNA]</scope>
    <source>
        <strain evidence="11">DSM 11204 / 1A</strain>
    </source>
</reference>
<keyword evidence="7 9" id="KW-0699">rRNA-binding</keyword>
<comment type="similarity">
    <text evidence="1 9">Belongs to the class IV-like SAM-binding methyltransferase superfamily. RNA methyltransferase NEP1 family.</text>
</comment>
<evidence type="ECO:0000256" key="8">
    <source>
        <dbReference type="ARBA" id="ARBA00022884"/>
    </source>
</evidence>
<evidence type="ECO:0000256" key="3">
    <source>
        <dbReference type="ARBA" id="ARBA00022552"/>
    </source>
</evidence>
<dbReference type="InParanoid" id="G0EE48"/>
<protein>
    <recommendedName>
        <fullName evidence="9">Ribosomal RNA small subunit methyltransferase Nep1</fullName>
        <ecNumber evidence="9">2.1.1.-</ecNumber>
    </recommendedName>
    <alternativeName>
        <fullName evidence="9">16S rRNA (pseudouridine-N1-)-methyltransferase Nep1</fullName>
    </alternativeName>
</protein>
<keyword evidence="11" id="KW-1185">Reference proteome</keyword>
<dbReference type="AlphaFoldDB" id="G0EE48"/>
<feature type="site" description="Interaction with substrate rRNA" evidence="9">
    <location>
        <position position="117"/>
    </location>
</feature>
<proteinExistence type="inferred from homology"/>
<feature type="site" description="Interaction with substrate rRNA" evidence="9">
    <location>
        <position position="113"/>
    </location>
</feature>
<dbReference type="Gene3D" id="3.40.1280.10">
    <property type="match status" value="1"/>
</dbReference>
<comment type="catalytic activity">
    <reaction evidence="9">
        <text>a pseudouridine in rRNA + S-adenosyl-L-methionine = an N(1)-methylpseudouridine in rRNA + S-adenosyl-L-homocysteine + H(+)</text>
        <dbReference type="Rhea" id="RHEA:46696"/>
        <dbReference type="Rhea" id="RHEA-COMP:11634"/>
        <dbReference type="Rhea" id="RHEA-COMP:13933"/>
        <dbReference type="ChEBI" id="CHEBI:15378"/>
        <dbReference type="ChEBI" id="CHEBI:57856"/>
        <dbReference type="ChEBI" id="CHEBI:59789"/>
        <dbReference type="ChEBI" id="CHEBI:65314"/>
        <dbReference type="ChEBI" id="CHEBI:74890"/>
    </reaction>
</comment>
<comment type="function">
    <text evidence="9">Methyltransferase involved in ribosomal biogenesis. Specifically catalyzes the N1-methylation of the pseudouridine corresponding to position 914 in M.jannaschii 16S rRNA.</text>
</comment>
<dbReference type="EC" id="2.1.1.-" evidence="9"/>
<feature type="binding site" evidence="9">
    <location>
        <begin position="215"/>
        <end position="220"/>
    </location>
    <ligand>
        <name>S-adenosyl-L-methionine</name>
        <dbReference type="ChEBI" id="CHEBI:59789"/>
    </ligand>
</feature>
<dbReference type="Proteomes" id="UP000001037">
    <property type="component" value="Chromosome"/>
</dbReference>
<name>G0EE48_PYRF1</name>
<comment type="caution">
    <text evidence="9">Lacks conserved residue(s) required for the propagation of feature annotation.</text>
</comment>
<dbReference type="InterPro" id="IPR029028">
    <property type="entry name" value="Alpha/beta_knot_MTases"/>
</dbReference>
<dbReference type="HAMAP" id="MF_00554">
    <property type="entry name" value="NEP1"/>
    <property type="match status" value="1"/>
</dbReference>
<evidence type="ECO:0000256" key="7">
    <source>
        <dbReference type="ARBA" id="ARBA00022730"/>
    </source>
</evidence>
<dbReference type="GO" id="GO:0019843">
    <property type="term" value="F:rRNA binding"/>
    <property type="evidence" value="ECO:0007669"/>
    <property type="project" value="UniProtKB-UniRule"/>
</dbReference>
<accession>G0EE48</accession>
<comment type="subunit">
    <text evidence="9">Homodimer.</text>
</comment>
<sequence>MKQGNERPLKLVFFESSLELVPQELWSHPSVYKAAWKRGKQPGKTLLDSSLHHQAIRQARLPEAEKRGRPDVVHILLLEALSSPLNEAGVLEIYIHTIGDYVITVRPETRIPRNYNRFVGLIEQLFEEGRVPPNAPTPLMEIRPMTIRSLVRLLKPTHTILYSWGIEAPRRRTREIAEEVQEAIEAGSTVVLLLPGYPHGNPRDSTIEVAEKRYTPLARLEAWTLASHTLALIADRLGLL</sequence>
<evidence type="ECO:0000256" key="6">
    <source>
        <dbReference type="ARBA" id="ARBA00022691"/>
    </source>
</evidence>
<feature type="site" description="Interaction with substrate rRNA" evidence="9">
    <location>
        <position position="110"/>
    </location>
</feature>
<keyword evidence="4 9" id="KW-0489">Methyltransferase</keyword>
<evidence type="ECO:0000256" key="2">
    <source>
        <dbReference type="ARBA" id="ARBA00022517"/>
    </source>
</evidence>
<keyword evidence="3 9" id="KW-0698">rRNA processing</keyword>
<dbReference type="Pfam" id="PF03587">
    <property type="entry name" value="EMG1"/>
    <property type="match status" value="1"/>
</dbReference>
<keyword evidence="2 9" id="KW-0690">Ribosome biogenesis</keyword>
<dbReference type="EMBL" id="CP002838">
    <property type="protein sequence ID" value="AEM37964.1"/>
    <property type="molecule type" value="Genomic_DNA"/>
</dbReference>
<evidence type="ECO:0000256" key="5">
    <source>
        <dbReference type="ARBA" id="ARBA00022679"/>
    </source>
</evidence>
<evidence type="ECO:0000313" key="11">
    <source>
        <dbReference type="Proteomes" id="UP000001037"/>
    </source>
</evidence>
<dbReference type="eggNOG" id="arCOG04122">
    <property type="taxonomic scope" value="Archaea"/>
</dbReference>
<evidence type="ECO:0000256" key="4">
    <source>
        <dbReference type="ARBA" id="ARBA00022603"/>
    </source>
</evidence>
<feature type="site" description="Interaction with substrate rRNA" evidence="9">
    <location>
        <position position="69"/>
    </location>
</feature>
<keyword evidence="8 9" id="KW-0694">RNA-binding</keyword>
<keyword evidence="6 9" id="KW-0949">S-adenosyl-L-methionine</keyword>
<feature type="site" description="Stabilizes Arg-xx" evidence="9">
    <location>
        <position position="71"/>
    </location>
</feature>
<dbReference type="SUPFAM" id="SSF75217">
    <property type="entry name" value="alpha/beta knot"/>
    <property type="match status" value="1"/>
</dbReference>
<dbReference type="CDD" id="cd18088">
    <property type="entry name" value="Nep1-like"/>
    <property type="match status" value="1"/>
</dbReference>
<dbReference type="STRING" id="694429.Pyrfu_0092"/>
<dbReference type="GO" id="GO:0070037">
    <property type="term" value="F:rRNA (pseudouridine) methyltransferase activity"/>
    <property type="evidence" value="ECO:0007669"/>
    <property type="project" value="UniProtKB-UniRule"/>
</dbReference>
<dbReference type="OrthoDB" id="7612at2157"/>
<dbReference type="InterPro" id="IPR005304">
    <property type="entry name" value="Rbsml_bgen_MeTrfase_EMG1/NEP1"/>
</dbReference>
<evidence type="ECO:0000256" key="1">
    <source>
        <dbReference type="ARBA" id="ARBA00008115"/>
    </source>
</evidence>